<reference evidence="10 11" key="1">
    <citation type="submission" date="2021-03" db="EMBL/GenBank/DDBJ databases">
        <title>novel species isolated from a fishpond in China.</title>
        <authorList>
            <person name="Lu H."/>
            <person name="Cai Z."/>
        </authorList>
    </citation>
    <scope>NUCLEOTIDE SEQUENCE [LARGE SCALE GENOMIC DNA]</scope>
    <source>
        <strain evidence="10 11">Y57</strain>
    </source>
</reference>
<keyword evidence="3" id="KW-0645">Protease</keyword>
<dbReference type="InterPro" id="IPR026392">
    <property type="entry name" value="Exo/Archaeosortase_dom"/>
</dbReference>
<dbReference type="NCBIfam" id="TIGR02602">
    <property type="entry name" value="8TM_EpsH"/>
    <property type="match status" value="1"/>
</dbReference>
<dbReference type="NCBIfam" id="TIGR03109">
    <property type="entry name" value="exosort_XrtA"/>
    <property type="match status" value="1"/>
</dbReference>
<dbReference type="NCBIfam" id="TIGR04178">
    <property type="entry name" value="exo_archaeo"/>
    <property type="match status" value="1"/>
</dbReference>
<comment type="caution">
    <text evidence="10">The sequence shown here is derived from an EMBL/GenBank/DDBJ whole genome shotgun (WGS) entry which is preliminary data.</text>
</comment>
<dbReference type="EMBL" id="JAFKCS010000009">
    <property type="protein sequence ID" value="MBN7820366.1"/>
    <property type="molecule type" value="Genomic_DNA"/>
</dbReference>
<evidence type="ECO:0000256" key="5">
    <source>
        <dbReference type="ARBA" id="ARBA00022801"/>
    </source>
</evidence>
<keyword evidence="5 10" id="KW-0378">Hydrolase</keyword>
<organism evidence="10 11">
    <name type="scientific">Bowmanella yangjiangensis</name>
    <dbReference type="NCBI Taxonomy" id="2811230"/>
    <lineage>
        <taxon>Bacteria</taxon>
        <taxon>Pseudomonadati</taxon>
        <taxon>Pseudomonadota</taxon>
        <taxon>Gammaproteobacteria</taxon>
        <taxon>Alteromonadales</taxon>
        <taxon>Alteromonadaceae</taxon>
        <taxon>Bowmanella</taxon>
    </lineage>
</organism>
<evidence type="ECO:0000313" key="10">
    <source>
        <dbReference type="EMBL" id="MBN7820366.1"/>
    </source>
</evidence>
<dbReference type="InterPro" id="IPR013426">
    <property type="entry name" value="EpsH-like"/>
</dbReference>
<name>A0ABS3CW38_9ALTE</name>
<evidence type="ECO:0000256" key="4">
    <source>
        <dbReference type="ARBA" id="ARBA00022692"/>
    </source>
</evidence>
<feature type="transmembrane region" description="Helical" evidence="8">
    <location>
        <begin position="185"/>
        <end position="203"/>
    </location>
</feature>
<evidence type="ECO:0000313" key="11">
    <source>
        <dbReference type="Proteomes" id="UP000663992"/>
    </source>
</evidence>
<proteinExistence type="predicted"/>
<keyword evidence="2" id="KW-1003">Cell membrane</keyword>
<keyword evidence="6 8" id="KW-1133">Transmembrane helix</keyword>
<keyword evidence="7 8" id="KW-0472">Membrane</keyword>
<evidence type="ECO:0000259" key="9">
    <source>
        <dbReference type="Pfam" id="PF11984"/>
    </source>
</evidence>
<feature type="transmembrane region" description="Helical" evidence="8">
    <location>
        <begin position="210"/>
        <end position="237"/>
    </location>
</feature>
<evidence type="ECO:0000256" key="3">
    <source>
        <dbReference type="ARBA" id="ARBA00022670"/>
    </source>
</evidence>
<feature type="transmembrane region" description="Helical" evidence="8">
    <location>
        <begin position="70"/>
        <end position="88"/>
    </location>
</feature>
<dbReference type="Proteomes" id="UP000663992">
    <property type="component" value="Unassembled WGS sequence"/>
</dbReference>
<evidence type="ECO:0000256" key="7">
    <source>
        <dbReference type="ARBA" id="ARBA00023136"/>
    </source>
</evidence>
<evidence type="ECO:0000256" key="2">
    <source>
        <dbReference type="ARBA" id="ARBA00022475"/>
    </source>
</evidence>
<keyword evidence="11" id="KW-1185">Reference proteome</keyword>
<dbReference type="InterPro" id="IPR014263">
    <property type="entry name" value="Methanolan_biosynth_EpsI"/>
</dbReference>
<protein>
    <submittedName>
        <fullName evidence="10">Exosortase A</fullName>
        <ecNumber evidence="10">3.4.22.-</ecNumber>
    </submittedName>
</protein>
<keyword evidence="4 8" id="KW-0812">Transmembrane</keyword>
<comment type="subcellular location">
    <subcellularLocation>
        <location evidence="1">Cell membrane</location>
        <topology evidence="1">Multi-pass membrane protein</topology>
    </subcellularLocation>
</comment>
<feature type="domain" description="Methanolan biosynthesis EpsI" evidence="9">
    <location>
        <begin position="300"/>
        <end position="467"/>
    </location>
</feature>
<evidence type="ECO:0000256" key="8">
    <source>
        <dbReference type="SAM" id="Phobius"/>
    </source>
</evidence>
<dbReference type="InterPro" id="IPR017540">
    <property type="entry name" value="Exosortase-1"/>
</dbReference>
<dbReference type="Pfam" id="PF11984">
    <property type="entry name" value="DUF3485"/>
    <property type="match status" value="1"/>
</dbReference>
<sequence length="483" mass="54033">MKGTDQKNISLLPVLVLLLLFWGLAFFSSIRSAVDTWIRLETFTHCFLILPICIYLIHKKWHELNAVKIAPNYWMLAALAMVLFLWSAGQLAQVIVVEQGAAFLALPMMIWAALGNQAARVLWFVLLFWMFSVPAGEVLVPYLQQLTADMTVYFLQMVQIPVYREGLYIAIPGGLFEVAVACSGIRYLIASVTLGALYAYLTYQKTSKRIIFLIFSLFLPILANGLRAFGIVIIAYLSEMKYATGIDHLIYGWLFFGIVIFIMFSVGNIWADPIEEQSERTENLTANVPVKPFLSVSVGIVAVFAAILLFNHHASRVEIVEAGDFAARLQLSEMENDSWSPKFVGASDVASGSHDGLDYYLAFYGENVQDRELVNSENRLFNDKKWSIVSSVSMQDAQLVELVALNGQKRWLAYTYMTPKLSSALDWKVKLVQALEAVMGQAQPGGYVAISAFSHKGDDSRNKVETEMKRLLSKGYQGVFSGD</sequence>
<feature type="transmembrane region" description="Helical" evidence="8">
    <location>
        <begin position="42"/>
        <end position="58"/>
    </location>
</feature>
<feature type="transmembrane region" description="Helical" evidence="8">
    <location>
        <begin position="121"/>
        <end position="143"/>
    </location>
</feature>
<accession>A0ABS3CW38</accession>
<dbReference type="EC" id="3.4.22.-" evidence="10"/>
<feature type="transmembrane region" description="Helical" evidence="8">
    <location>
        <begin position="292"/>
        <end position="310"/>
    </location>
</feature>
<evidence type="ECO:0000256" key="1">
    <source>
        <dbReference type="ARBA" id="ARBA00004651"/>
    </source>
</evidence>
<gene>
    <name evidence="10" type="primary">xrtA</name>
    <name evidence="10" type="ORF">J0A65_10855</name>
</gene>
<feature type="transmembrane region" description="Helical" evidence="8">
    <location>
        <begin position="249"/>
        <end position="271"/>
    </location>
</feature>
<dbReference type="InterPro" id="IPR019127">
    <property type="entry name" value="Exosortase"/>
</dbReference>
<evidence type="ECO:0000256" key="6">
    <source>
        <dbReference type="ARBA" id="ARBA00022989"/>
    </source>
</evidence>
<dbReference type="RefSeq" id="WP_206594205.1">
    <property type="nucleotide sequence ID" value="NZ_JAFKCS010000009.1"/>
</dbReference>
<dbReference type="GO" id="GO:0016787">
    <property type="term" value="F:hydrolase activity"/>
    <property type="evidence" value="ECO:0007669"/>
    <property type="project" value="UniProtKB-KW"/>
</dbReference>
<feature type="transmembrane region" description="Helical" evidence="8">
    <location>
        <begin position="94"/>
        <end position="114"/>
    </location>
</feature>
<dbReference type="Pfam" id="PF09721">
    <property type="entry name" value="Exosortase_EpsH"/>
    <property type="match status" value="1"/>
</dbReference>